<organism evidence="2 3">
    <name type="scientific">Lichenifustis flavocetrariae</name>
    <dbReference type="NCBI Taxonomy" id="2949735"/>
    <lineage>
        <taxon>Bacteria</taxon>
        <taxon>Pseudomonadati</taxon>
        <taxon>Pseudomonadota</taxon>
        <taxon>Alphaproteobacteria</taxon>
        <taxon>Hyphomicrobiales</taxon>
        <taxon>Lichenihabitantaceae</taxon>
        <taxon>Lichenifustis</taxon>
    </lineage>
</organism>
<evidence type="ECO:0000313" key="2">
    <source>
        <dbReference type="EMBL" id="MCW6507493.1"/>
    </source>
</evidence>
<dbReference type="EMBL" id="JAMOIM010000003">
    <property type="protein sequence ID" value="MCW6507493.1"/>
    <property type="molecule type" value="Genomic_DNA"/>
</dbReference>
<gene>
    <name evidence="2" type="ORF">M8523_05600</name>
</gene>
<dbReference type="PANTHER" id="PTHR42850">
    <property type="entry name" value="METALLOPHOSPHOESTERASE"/>
    <property type="match status" value="1"/>
</dbReference>
<dbReference type="CDD" id="cd00144">
    <property type="entry name" value="MPP_PPP_family"/>
    <property type="match status" value="1"/>
</dbReference>
<dbReference type="InterPro" id="IPR004843">
    <property type="entry name" value="Calcineurin-like_PHP"/>
</dbReference>
<dbReference type="AlphaFoldDB" id="A0AA41YZ22"/>
<dbReference type="InterPro" id="IPR029052">
    <property type="entry name" value="Metallo-depent_PP-like"/>
</dbReference>
<dbReference type="GO" id="GO:0110154">
    <property type="term" value="P:RNA decapping"/>
    <property type="evidence" value="ECO:0007669"/>
    <property type="project" value="TreeGrafter"/>
</dbReference>
<sequence>MRTITYAIGDIHGRADLLDQLLVLIESDASSKQAHAKVVFTGDFMDRGADSFGVVERLIAGPRRAGDTFLPLRGNHDDLFVRASTHGRDVPEWAWHLFWHTIKSYGLHQDRTWKGNSQLGRHGDFLAGLPLTHDDGRYLFVHAGIRPGVPIAEQTEYDLLWIRDEFLHHEDLLPRRVVHGHTIMGDKPAMRPHRVSIDTGAYRSGILTAAVLDDAEVTFLQAIGEPDRGALVREALLIETIAGRSVSAAMQRAFDAFVAREIDAAELDRRLGRAA</sequence>
<dbReference type="Proteomes" id="UP001165667">
    <property type="component" value="Unassembled WGS sequence"/>
</dbReference>
<keyword evidence="3" id="KW-1185">Reference proteome</keyword>
<dbReference type="GO" id="GO:0008803">
    <property type="term" value="F:bis(5'-nucleosyl)-tetraphosphatase (symmetrical) activity"/>
    <property type="evidence" value="ECO:0007669"/>
    <property type="project" value="TreeGrafter"/>
</dbReference>
<evidence type="ECO:0000313" key="3">
    <source>
        <dbReference type="Proteomes" id="UP001165667"/>
    </source>
</evidence>
<proteinExistence type="predicted"/>
<dbReference type="GO" id="GO:0016791">
    <property type="term" value="F:phosphatase activity"/>
    <property type="evidence" value="ECO:0007669"/>
    <property type="project" value="TreeGrafter"/>
</dbReference>
<accession>A0AA41YZ22</accession>
<dbReference type="GO" id="GO:0005737">
    <property type="term" value="C:cytoplasm"/>
    <property type="evidence" value="ECO:0007669"/>
    <property type="project" value="TreeGrafter"/>
</dbReference>
<reference evidence="2" key="1">
    <citation type="submission" date="2022-05" db="EMBL/GenBank/DDBJ databases">
        <authorList>
            <person name="Pankratov T."/>
        </authorList>
    </citation>
    <scope>NUCLEOTIDE SEQUENCE</scope>
    <source>
        <strain evidence="2">BP6-180914</strain>
    </source>
</reference>
<evidence type="ECO:0000259" key="1">
    <source>
        <dbReference type="Pfam" id="PF00149"/>
    </source>
</evidence>
<dbReference type="Gene3D" id="3.60.21.10">
    <property type="match status" value="1"/>
</dbReference>
<protein>
    <submittedName>
        <fullName evidence="2">Serine/threonine protein phosphatase</fullName>
    </submittedName>
</protein>
<dbReference type="RefSeq" id="WP_282583863.1">
    <property type="nucleotide sequence ID" value="NZ_JAMOIM010000003.1"/>
</dbReference>
<dbReference type="SUPFAM" id="SSF56300">
    <property type="entry name" value="Metallo-dependent phosphatases"/>
    <property type="match status" value="1"/>
</dbReference>
<dbReference type="PANTHER" id="PTHR42850:SF4">
    <property type="entry name" value="ZINC-DEPENDENT ENDOPOLYPHOSPHATASE"/>
    <property type="match status" value="1"/>
</dbReference>
<feature type="domain" description="Calcineurin-like phosphoesterase" evidence="1">
    <location>
        <begin position="7"/>
        <end position="185"/>
    </location>
</feature>
<name>A0AA41YZ22_9HYPH</name>
<comment type="caution">
    <text evidence="2">The sequence shown here is derived from an EMBL/GenBank/DDBJ whole genome shotgun (WGS) entry which is preliminary data.</text>
</comment>
<dbReference type="Pfam" id="PF00149">
    <property type="entry name" value="Metallophos"/>
    <property type="match status" value="1"/>
</dbReference>
<dbReference type="InterPro" id="IPR050126">
    <property type="entry name" value="Ap4A_hydrolase"/>
</dbReference>